<dbReference type="Proteomes" id="UP000310506">
    <property type="component" value="Unassembled WGS sequence"/>
</dbReference>
<dbReference type="AlphaFoldDB" id="A0A4S3B574"/>
<comment type="caution">
    <text evidence="1">The sequence shown here is derived from an EMBL/GenBank/DDBJ whole genome shotgun (WGS) entry which is preliminary data.</text>
</comment>
<keyword evidence="2" id="KW-1185">Reference proteome</keyword>
<proteinExistence type="predicted"/>
<dbReference type="SUPFAM" id="SSF53098">
    <property type="entry name" value="Ribonuclease H-like"/>
    <property type="match status" value="1"/>
</dbReference>
<dbReference type="GO" id="GO:0032196">
    <property type="term" value="P:transposition"/>
    <property type="evidence" value="ECO:0007669"/>
    <property type="project" value="TreeGrafter"/>
</dbReference>
<dbReference type="PANTHER" id="PTHR10948">
    <property type="entry name" value="TRANSPOSASE"/>
    <property type="match status" value="1"/>
</dbReference>
<dbReference type="EMBL" id="SDGV01000018">
    <property type="protein sequence ID" value="THB60763.1"/>
    <property type="molecule type" value="Genomic_DNA"/>
</dbReference>
<dbReference type="InterPro" id="IPR053392">
    <property type="entry name" value="Transposase_IS30-like"/>
</dbReference>
<dbReference type="OrthoDB" id="9776104at2"/>
<accession>A0A4S3B574</accession>
<sequence length="101" mass="11792">MDFPERLNRYELILKEDGKNPDAIGKALFGLMKELSHNFSKIFQSITSDNGIEFPGLTSLFQNELAVYFTHPYSSWERGTNENHHRMIHRFIPKGTKNQYS</sequence>
<reference evidence="1 2" key="1">
    <citation type="submission" date="2019-01" db="EMBL/GenBank/DDBJ databases">
        <title>Vagococcus silagei sp. nov. isolated from brewer's grain.</title>
        <authorList>
            <person name="Guu J.-R."/>
        </authorList>
    </citation>
    <scope>NUCLEOTIDE SEQUENCE [LARGE SCALE GENOMIC DNA]</scope>
    <source>
        <strain evidence="1 2">2B-2</strain>
    </source>
</reference>
<evidence type="ECO:0000313" key="1">
    <source>
        <dbReference type="EMBL" id="THB60763.1"/>
    </source>
</evidence>
<evidence type="ECO:0000313" key="2">
    <source>
        <dbReference type="Proteomes" id="UP000310506"/>
    </source>
</evidence>
<dbReference type="RefSeq" id="WP_136137318.1">
    <property type="nucleotide sequence ID" value="NZ_SDGV01000018.1"/>
</dbReference>
<dbReference type="GO" id="GO:0005829">
    <property type="term" value="C:cytosol"/>
    <property type="evidence" value="ECO:0007669"/>
    <property type="project" value="TreeGrafter"/>
</dbReference>
<name>A0A4S3B574_9ENTE</name>
<dbReference type="PANTHER" id="PTHR10948:SF23">
    <property type="entry name" value="TRANSPOSASE INSI FOR INSERTION SEQUENCE ELEMENT IS30A-RELATED"/>
    <property type="match status" value="1"/>
</dbReference>
<protein>
    <submittedName>
        <fullName evidence="1">IS30 family transposase</fullName>
    </submittedName>
</protein>
<dbReference type="InterPro" id="IPR012337">
    <property type="entry name" value="RNaseH-like_sf"/>
</dbReference>
<organism evidence="1 2">
    <name type="scientific">Vagococcus silagei</name>
    <dbReference type="NCBI Taxonomy" id="2508885"/>
    <lineage>
        <taxon>Bacteria</taxon>
        <taxon>Bacillati</taxon>
        <taxon>Bacillota</taxon>
        <taxon>Bacilli</taxon>
        <taxon>Lactobacillales</taxon>
        <taxon>Enterococcaceae</taxon>
        <taxon>Vagococcus</taxon>
    </lineage>
</organism>
<dbReference type="GO" id="GO:0004803">
    <property type="term" value="F:transposase activity"/>
    <property type="evidence" value="ECO:0007669"/>
    <property type="project" value="TreeGrafter"/>
</dbReference>
<dbReference type="InterPro" id="IPR051917">
    <property type="entry name" value="Transposase-Integrase"/>
</dbReference>
<dbReference type="NCBIfam" id="NF033563">
    <property type="entry name" value="transpos_IS30"/>
    <property type="match status" value="1"/>
</dbReference>
<gene>
    <name evidence="1" type="ORF">ESZ54_08865</name>
</gene>